<protein>
    <submittedName>
        <fullName evidence="1">Uncharacterized protein</fullName>
    </submittedName>
</protein>
<sequence length="119" mass="13905">MFAKESIPQRRHALLLEALANTQVDQDNLDSCMDALEKNEQCFAALKALDQETGERIPWRKQEEEILQTLLTNTQKLNVRLQEGKQVLSSEMRQVNQNRRVAKSYLQKEADPWFVDKNF</sequence>
<dbReference type="AlphaFoldDB" id="A0A941HR85"/>
<comment type="caution">
    <text evidence="1">The sequence shown here is derived from an EMBL/GenBank/DDBJ whole genome shotgun (WGS) entry which is preliminary data.</text>
</comment>
<proteinExistence type="predicted"/>
<evidence type="ECO:0000313" key="2">
    <source>
        <dbReference type="Proteomes" id="UP000675379"/>
    </source>
</evidence>
<dbReference type="EMBL" id="JAGSCS010000006">
    <property type="protein sequence ID" value="MBR0575967.1"/>
    <property type="molecule type" value="Genomic_DNA"/>
</dbReference>
<gene>
    <name evidence="1" type="ORF">KCG48_06390</name>
</gene>
<accession>A0A941HR85</accession>
<organism evidence="1 2">
    <name type="scientific">Proteiniclasticum sediminis</name>
    <dbReference type="NCBI Taxonomy" id="2804028"/>
    <lineage>
        <taxon>Bacteria</taxon>
        <taxon>Bacillati</taxon>
        <taxon>Bacillota</taxon>
        <taxon>Clostridia</taxon>
        <taxon>Eubacteriales</taxon>
        <taxon>Clostridiaceae</taxon>
        <taxon>Proteiniclasticum</taxon>
    </lineage>
</organism>
<evidence type="ECO:0000313" key="1">
    <source>
        <dbReference type="EMBL" id="MBR0575967.1"/>
    </source>
</evidence>
<dbReference type="RefSeq" id="WP_211800676.1">
    <property type="nucleotide sequence ID" value="NZ_JAGSCS010000006.1"/>
</dbReference>
<keyword evidence="2" id="KW-1185">Reference proteome</keyword>
<dbReference type="Proteomes" id="UP000675379">
    <property type="component" value="Unassembled WGS sequence"/>
</dbReference>
<name>A0A941HR85_9CLOT</name>
<reference evidence="1" key="1">
    <citation type="submission" date="2021-04" db="EMBL/GenBank/DDBJ databases">
        <title>Proteiniclasticum sedimins sp. nov., an obligate anaerobic bacterium isolated from anaerobic sludge.</title>
        <authorList>
            <person name="Liu J."/>
        </authorList>
    </citation>
    <scope>NUCLEOTIDE SEQUENCE</scope>
    <source>
        <strain evidence="1">BAD-10</strain>
    </source>
</reference>